<evidence type="ECO:0000313" key="2">
    <source>
        <dbReference type="EMBL" id="CRK32535.1"/>
    </source>
</evidence>
<dbReference type="Proteomes" id="UP000045706">
    <property type="component" value="Unassembled WGS sequence"/>
</dbReference>
<dbReference type="GO" id="GO:0005739">
    <property type="term" value="C:mitochondrion"/>
    <property type="evidence" value="ECO:0007669"/>
    <property type="project" value="TreeGrafter"/>
</dbReference>
<organism evidence="2 4">
    <name type="scientific">Verticillium longisporum</name>
    <name type="common">Verticillium dahliae var. longisporum</name>
    <dbReference type="NCBI Taxonomy" id="100787"/>
    <lineage>
        <taxon>Eukaryota</taxon>
        <taxon>Fungi</taxon>
        <taxon>Dikarya</taxon>
        <taxon>Ascomycota</taxon>
        <taxon>Pezizomycotina</taxon>
        <taxon>Sordariomycetes</taxon>
        <taxon>Hypocreomycetidae</taxon>
        <taxon>Glomerellales</taxon>
        <taxon>Plectosphaerellaceae</taxon>
        <taxon>Verticillium</taxon>
    </lineage>
</organism>
<dbReference type="InterPro" id="IPR011032">
    <property type="entry name" value="GroES-like_sf"/>
</dbReference>
<name>A0A0G4MET7_VERLO</name>
<dbReference type="PROSITE" id="PS01162">
    <property type="entry name" value="QOR_ZETA_CRYSTAL"/>
    <property type="match status" value="1"/>
</dbReference>
<dbReference type="InterPro" id="IPR013149">
    <property type="entry name" value="ADH-like_C"/>
</dbReference>
<dbReference type="PANTHER" id="PTHR43677:SF4">
    <property type="entry name" value="QUINONE OXIDOREDUCTASE-LIKE PROTEIN 2"/>
    <property type="match status" value="1"/>
</dbReference>
<dbReference type="AlphaFoldDB" id="A0A0G4MET7"/>
<dbReference type="Pfam" id="PF08240">
    <property type="entry name" value="ADH_N"/>
    <property type="match status" value="1"/>
</dbReference>
<dbReference type="InterPro" id="IPR002364">
    <property type="entry name" value="Quin_OxRdtase/zeta-crystal_CS"/>
</dbReference>
<protein>
    <recommendedName>
        <fullName evidence="1">Enoyl reductase (ER) domain-containing protein</fullName>
    </recommendedName>
</protein>
<dbReference type="EMBL" id="CVQI01033162">
    <property type="protein sequence ID" value="CRK43274.1"/>
    <property type="molecule type" value="Genomic_DNA"/>
</dbReference>
<dbReference type="Gene3D" id="3.90.180.10">
    <property type="entry name" value="Medium-chain alcohol dehydrogenases, catalytic domain"/>
    <property type="match status" value="1"/>
</dbReference>
<feature type="domain" description="Enoyl reductase (ER)" evidence="1">
    <location>
        <begin position="11"/>
        <end position="325"/>
    </location>
</feature>
<reference evidence="4 5" key="1">
    <citation type="submission" date="2015-05" db="EMBL/GenBank/DDBJ databases">
        <authorList>
            <person name="Fogelqvist Johan"/>
        </authorList>
    </citation>
    <scope>NUCLEOTIDE SEQUENCE [LARGE SCALE GENOMIC DNA]</scope>
    <source>
        <strain evidence="2">VL1</strain>
        <strain evidence="3">VL2</strain>
    </source>
</reference>
<sequence length="339" mass="36190">MKAVVIDEFVTKLEQIHTTEVPTPTPSQDGFLIKIEAAGVNFVDILYAQGKHQNNRSLVRPPFTLGLELAGTILSAPSRSVFKPGDKVFAGHTGAYSEVIALPSTAVVRRIPSSWDVSGAAGIAATLPVAYGAFARAGLRPGQTVLVHAAAGGLGIMAVQVAKAMGCRVIGTAGSADKCAVARKYGAEACIDYSDEKEWWRRVLDLTGGEGVDVVFDPVGLLNLSLKCTAHFGKLLIVGFAGGEIENVPANRLLLKQASLIGYRFGETLRRSPEEDEVLWSGLQPLIDSGAVVPVVYDTRYNGLDSVPQALQDMMDRKVWGKAVITVKEVAEAWHGPRL</sequence>
<dbReference type="Proteomes" id="UP000044602">
    <property type="component" value="Unassembled WGS sequence"/>
</dbReference>
<evidence type="ECO:0000259" key="1">
    <source>
        <dbReference type="SMART" id="SM00829"/>
    </source>
</evidence>
<evidence type="ECO:0000313" key="3">
    <source>
        <dbReference type="EMBL" id="CRK43274.1"/>
    </source>
</evidence>
<dbReference type="EMBL" id="CVQH01022194">
    <property type="protein sequence ID" value="CRK32535.1"/>
    <property type="molecule type" value="Genomic_DNA"/>
</dbReference>
<evidence type="ECO:0000313" key="5">
    <source>
        <dbReference type="Proteomes" id="UP000045706"/>
    </source>
</evidence>
<dbReference type="Gene3D" id="3.40.50.720">
    <property type="entry name" value="NAD(P)-binding Rossmann-like Domain"/>
    <property type="match status" value="1"/>
</dbReference>
<accession>A0A0G4MET7</accession>
<dbReference type="STRING" id="100787.A0A0G4MET7"/>
<gene>
    <name evidence="2" type="ORF">BN1708_005795</name>
    <name evidence="3" type="ORF">BN1723_005595</name>
</gene>
<dbReference type="SUPFAM" id="SSF51735">
    <property type="entry name" value="NAD(P)-binding Rossmann-fold domains"/>
    <property type="match status" value="1"/>
</dbReference>
<keyword evidence="4" id="KW-1185">Reference proteome</keyword>
<dbReference type="SMART" id="SM00829">
    <property type="entry name" value="PKS_ER"/>
    <property type="match status" value="1"/>
</dbReference>
<dbReference type="PANTHER" id="PTHR43677">
    <property type="entry name" value="SHORT-CHAIN DEHYDROGENASE/REDUCTASE"/>
    <property type="match status" value="1"/>
</dbReference>
<dbReference type="CDD" id="cd08241">
    <property type="entry name" value="QOR1"/>
    <property type="match status" value="1"/>
</dbReference>
<dbReference type="GO" id="GO:0016491">
    <property type="term" value="F:oxidoreductase activity"/>
    <property type="evidence" value="ECO:0007669"/>
    <property type="project" value="InterPro"/>
</dbReference>
<evidence type="ECO:0000313" key="4">
    <source>
        <dbReference type="Proteomes" id="UP000044602"/>
    </source>
</evidence>
<dbReference type="InterPro" id="IPR020843">
    <property type="entry name" value="ER"/>
</dbReference>
<dbReference type="InterPro" id="IPR036291">
    <property type="entry name" value="NAD(P)-bd_dom_sf"/>
</dbReference>
<dbReference type="InterPro" id="IPR013154">
    <property type="entry name" value="ADH-like_N"/>
</dbReference>
<dbReference type="SUPFAM" id="SSF50129">
    <property type="entry name" value="GroES-like"/>
    <property type="match status" value="1"/>
</dbReference>
<dbReference type="Pfam" id="PF00107">
    <property type="entry name" value="ADH_zinc_N"/>
    <property type="match status" value="1"/>
</dbReference>
<dbReference type="GO" id="GO:0008270">
    <property type="term" value="F:zinc ion binding"/>
    <property type="evidence" value="ECO:0007669"/>
    <property type="project" value="InterPro"/>
</dbReference>
<proteinExistence type="predicted"/>
<dbReference type="InterPro" id="IPR051397">
    <property type="entry name" value="Zn-ADH-like_protein"/>
</dbReference>